<keyword evidence="7 17" id="KW-0812">Transmembrane</keyword>
<evidence type="ECO:0000256" key="4">
    <source>
        <dbReference type="ARBA" id="ARBA00022484"/>
    </source>
</evidence>
<dbReference type="InterPro" id="IPR001205">
    <property type="entry name" value="RNA-dir_pol_C"/>
</dbReference>
<feature type="transmembrane region" description="Helical" evidence="17">
    <location>
        <begin position="478"/>
        <end position="502"/>
    </location>
</feature>
<keyword evidence="11" id="KW-0788">Thiol protease</keyword>
<keyword evidence="12" id="KW-0067">ATP-binding</keyword>
<feature type="domain" description="RdRp catalytic" evidence="18">
    <location>
        <begin position="1732"/>
        <end position="1857"/>
    </location>
</feature>
<keyword evidence="15" id="KW-1038">Host endoplasmic reticulum</keyword>
<sequence length="2175" mass="242191">MPGSGLLDLLTKRQLKNRNGVATTIIPRAVLEASRIASALLAKPANFALSFLAQGASLKPRTVALAAANGIIATGPGFCIYTPEGVPLTWGDAARRVRPFARALAKRERSLYYKMKEELAFRKFQRQVPHMVAAARKLAAKKEGLRAKGAATVAARKAAAAAELAARRSAGLTRKSALRRSLKKKATKKVVKKVAVQPPKEPTLGSIFPFSSSLFSFSLPPKREVGISFSSLPSNYGEGEVFVPALLPGFVRALPEMGPIISLAQSFGPIAELCSPGAQQSLWAAVTALSHSITIHERSVFKRALVAFSNLFVIFPNVHYLGDFVGFEMFNGPTIIGAIERANFLALNMQALLQGNPIVHSFMDSCKRVGACISEIASSVKDRVGSFVWSKFDTILQTCKDCFFKCLSPWMATLHSARVEIENFWQRCKAWAESLWNGAHIALQALGLYAIWALVLTILCGIVYLLETMFITAGALSSHGLLVSAFLSVVLAAAGYTIFTVGKESAQMIRVMRESILMCVIPNEDAQVIANREDGDQEIHSFLDTAMVPVHFLESLSTGLSLFSTSSITVLGKLGNSLEGIRKGYNCLTDFISIFFDSLGNLWEGVSGKRTSFFRDVASVVKINLSIWTEDARRLIEYYEMAGLLDKYEYEKVRTLIYQGEEILDAANKGRRSHTSTTFLRTVGALVNDLKEVRSKCARSLRFDGWRRTPFWVYVYGASQCGKSTFANHLSPILLAHMGWDVQDVYSKDSVEGYWSGYFQQKCLKMNDLSAVTPRMACPLEQQLIPLISTEEKMVSAAEISGKGVQFLSEIAISSSNVADAPTSSEVLDGEAYRLRRKVMIRCRRAVEWVHNDDGTRSERVDAQGNLVLKPYNPDDALDCTEVQWVHPNTETALPGPAGQWHLAHSTIPLIKEAMDAHFLKEDRLKEAWVRSTNMKSKTAVEVSSYLTGLIGALGAYKPIQKDSDVSSAGQRKFLVAIDGDIYSLSATGVATKEARDAYDNVEALEALTLNQYRLDFAQQVRDHSLLTCTSSFHSSLVRDLMEDMLERDACVLSVDKISRDTKQIHRDLWNELSLAERVFLRISQKGLNQIRDRPHFKVSISNQFLECMSSFRDSIVDNRQKILLFMGALLLVGTMTWGFLSLMKTFLSGSIGFGGALALKNQLDIHSSVASSGSVVMQHSARSIPIVWSKAARYANIHSGIEEAPNFNLFSDGLAHLMVRLVGTSGQVENAILFGSRALALCSHQVFFFPDGDRVQVHYLTKERVARCFTITWHHSNSLHQQDTEVCIYVDDQLTPLPVYPDSLYLKGGEKLPQALNINGVAIKKKKFFSSSSLTPDERMLDDETPLIHSWCNVAALVTKKQTISGPIPGSSYSKDLSRYLTSTYACTKHDSGGLVSAIVGGTRRVVGLHCAGEQRGAFFRSTIAFLPTGSFASIHSGDDFFQPEELPICDGYMKIGFIADPGKRPHQSESSAIARVPENFELPLPVFDEQAEENFVDCLESIEIKHPAILSPKDSRLAEMGIEASTFRPLHDGMQKFAHPMKPLDDTILSEVCEDMYTTWYDALPMLANEKQLLTKVDLDVALNGVVGDPYLEPMKLDTSEGYPHCVERKPGESGKRRFVIIDDDFHVTLKEGTKVFDNYQELSATISDRVPTLNCVECLKDECLKKRKVATPRLFDTLPFEVNIILREYFLNFSSFIQSNRIYLPTCIGMNVYSREWTTLYDRLAEYSDTGLNCDYSKFDGYISHQIYSWLAATINRIFRDGEEANAARRNLLLMFIGRRSICGSQVYSVVGGMPSGCAFTALINSMFNEILIRYVYRKVVPKPACNYFNKYVRLMVYGDDNLITIKDEVLPFFDGPIIKDTLAQVGVVITDGTDKSSKTLQRKPLNSLDFLKRGFNVQHNGLVLAPLDKTSLYTRLFYSTKGPNGEYDLTILRDNVKSFLEEIVAHKNHYLEFCRVRNFFVSRIPSWADYLPSYPTARAFWEFQRDSQSPYCVARIFETRPHGGEYKMMAGQDKHDQAIYVTNRLVVCGPKFEVPRTSQSFVVALGSNLLHGERGVTYSVDIAPGAGQLPTSSWVDSFSSVKKRAQLHLAYNEGCTIYFRSIMPYYNSWCALGGFARHLGISTSSIITIFEEYKPKNGGDIAPLLASKEYKRHISRPIFSFEGIKQQLAVS</sequence>
<evidence type="ECO:0000256" key="5">
    <source>
        <dbReference type="ARBA" id="ARBA00022670"/>
    </source>
</evidence>
<dbReference type="PROSITE" id="PS51874">
    <property type="entry name" value="PCV_3C_PRO"/>
    <property type="match status" value="1"/>
</dbReference>
<evidence type="ECO:0000259" key="19">
    <source>
        <dbReference type="PROSITE" id="PS51218"/>
    </source>
</evidence>
<comment type="subcellular location">
    <subcellularLocation>
        <location evidence="1">Host endoplasmic reticulum lumen</location>
    </subcellularLocation>
    <subcellularLocation>
        <location evidence="2">Host endoplasmic reticulum membrane</location>
        <topology evidence="2">Single-pass membrane protein</topology>
    </subcellularLocation>
</comment>
<evidence type="ECO:0000256" key="3">
    <source>
        <dbReference type="ARBA" id="ARBA00020936"/>
    </source>
</evidence>
<dbReference type="GO" id="GO:0006351">
    <property type="term" value="P:DNA-templated transcription"/>
    <property type="evidence" value="ECO:0007669"/>
    <property type="project" value="InterPro"/>
</dbReference>
<keyword evidence="6" id="KW-0808">Transferase</keyword>
<dbReference type="PROSITE" id="PS51218">
    <property type="entry name" value="SF3_HELICASE_2"/>
    <property type="match status" value="1"/>
</dbReference>
<evidence type="ECO:0000256" key="9">
    <source>
        <dbReference type="ARBA" id="ARBA00022741"/>
    </source>
</evidence>
<protein>
    <recommendedName>
        <fullName evidence="3">RNA1 polyprotein</fullName>
    </recommendedName>
    <alternativeName>
        <fullName evidence="16">P1</fullName>
    </alternativeName>
</protein>
<evidence type="ECO:0000259" key="20">
    <source>
        <dbReference type="PROSITE" id="PS51874"/>
    </source>
</evidence>
<dbReference type="PROSITE" id="PS50507">
    <property type="entry name" value="RDRP_SSRNA_POS"/>
    <property type="match status" value="1"/>
</dbReference>
<evidence type="ECO:0000256" key="8">
    <source>
        <dbReference type="ARBA" id="ARBA00022695"/>
    </source>
</evidence>
<evidence type="ECO:0000256" key="17">
    <source>
        <dbReference type="SAM" id="Phobius"/>
    </source>
</evidence>
<evidence type="ECO:0000259" key="18">
    <source>
        <dbReference type="PROSITE" id="PS50507"/>
    </source>
</evidence>
<evidence type="ECO:0000256" key="12">
    <source>
        <dbReference type="ARBA" id="ARBA00022840"/>
    </source>
</evidence>
<dbReference type="InterPro" id="IPR044067">
    <property type="entry name" value="PCV_3C_PRO"/>
</dbReference>
<reference evidence="21" key="1">
    <citation type="submission" date="2023-11" db="EMBL/GenBank/DDBJ databases">
        <authorList>
            <person name="Sidharthan V.K."/>
            <person name="Reddy V."/>
            <person name="Kiran G."/>
            <person name="Rajeswari V."/>
            <person name="Baranwal V.K."/>
        </authorList>
    </citation>
    <scope>NUCLEOTIDE SEQUENCE</scope>
    <source>
        <strain evidence="21">Logan</strain>
    </source>
</reference>
<dbReference type="CDD" id="cd23196">
    <property type="entry name" value="Secoviridae_RdRp"/>
    <property type="match status" value="1"/>
</dbReference>
<evidence type="ECO:0000256" key="6">
    <source>
        <dbReference type="ARBA" id="ARBA00022679"/>
    </source>
</evidence>
<dbReference type="InterPro" id="IPR014759">
    <property type="entry name" value="Helicase_SF3_ssRNA_vir"/>
</dbReference>
<keyword evidence="4" id="KW-0696">RNA-directed RNA polymerase</keyword>
<organism evidence="21">
    <name type="scientific">Logan nepovirus</name>
    <dbReference type="NCBI Taxonomy" id="3115782"/>
    <lineage>
        <taxon>Viruses</taxon>
        <taxon>Riboviria</taxon>
        <taxon>Orthornavirae</taxon>
        <taxon>Pisuviricota</taxon>
        <taxon>Pisoniviricetes</taxon>
        <taxon>Picornavirales</taxon>
        <taxon>Secoviridae</taxon>
        <taxon>Comovirinae</taxon>
        <taxon>Nepovirus</taxon>
    </lineage>
</organism>
<feature type="domain" description="Peptidase C3" evidence="20">
    <location>
        <begin position="1205"/>
        <end position="1433"/>
    </location>
</feature>
<dbReference type="GO" id="GO:0005524">
    <property type="term" value="F:ATP binding"/>
    <property type="evidence" value="ECO:0007669"/>
    <property type="project" value="UniProtKB-KW"/>
</dbReference>
<evidence type="ECO:0000256" key="16">
    <source>
        <dbReference type="ARBA" id="ARBA00031919"/>
    </source>
</evidence>
<evidence type="ECO:0000256" key="14">
    <source>
        <dbReference type="ARBA" id="ARBA00022989"/>
    </source>
</evidence>
<dbReference type="GO" id="GO:0044166">
    <property type="term" value="C:host cell endoplasmic reticulum lumen"/>
    <property type="evidence" value="ECO:0007669"/>
    <property type="project" value="UniProtKB-SubCell"/>
</dbReference>
<feature type="transmembrane region" description="Helical" evidence="17">
    <location>
        <begin position="446"/>
        <end position="466"/>
    </location>
</feature>
<accession>A0AAT9JAS1</accession>
<evidence type="ECO:0000256" key="13">
    <source>
        <dbReference type="ARBA" id="ARBA00022953"/>
    </source>
</evidence>
<evidence type="ECO:0000256" key="10">
    <source>
        <dbReference type="ARBA" id="ARBA00022801"/>
    </source>
</evidence>
<dbReference type="GO" id="GO:0003724">
    <property type="term" value="F:RNA helicase activity"/>
    <property type="evidence" value="ECO:0007669"/>
    <property type="project" value="InterPro"/>
</dbReference>
<keyword evidence="14 17" id="KW-1133">Transmembrane helix</keyword>
<dbReference type="GO" id="GO:0004197">
    <property type="term" value="F:cysteine-type endopeptidase activity"/>
    <property type="evidence" value="ECO:0007669"/>
    <property type="project" value="InterPro"/>
</dbReference>
<dbReference type="GO" id="GO:0003723">
    <property type="term" value="F:RNA binding"/>
    <property type="evidence" value="ECO:0007669"/>
    <property type="project" value="InterPro"/>
</dbReference>
<evidence type="ECO:0000256" key="2">
    <source>
        <dbReference type="ARBA" id="ARBA00004517"/>
    </source>
</evidence>
<dbReference type="InterPro" id="IPR007094">
    <property type="entry name" value="RNA-dir_pol_PSvirus"/>
</dbReference>
<proteinExistence type="predicted"/>
<evidence type="ECO:0000256" key="11">
    <source>
        <dbReference type="ARBA" id="ARBA00022807"/>
    </source>
</evidence>
<keyword evidence="5" id="KW-0645">Protease</keyword>
<name>A0AAT9JAS1_9SECO</name>
<evidence type="ECO:0000313" key="21">
    <source>
        <dbReference type="EMBL" id="DBA54765.1"/>
    </source>
</evidence>
<feature type="domain" description="SF3 helicase" evidence="19">
    <location>
        <begin position="690"/>
        <end position="856"/>
    </location>
</feature>
<keyword evidence="13" id="KW-0693">Viral RNA replication</keyword>
<dbReference type="Pfam" id="PF00910">
    <property type="entry name" value="RNA_helicase"/>
    <property type="match status" value="1"/>
</dbReference>
<dbReference type="GO" id="GO:0003968">
    <property type="term" value="F:RNA-directed RNA polymerase activity"/>
    <property type="evidence" value="ECO:0007669"/>
    <property type="project" value="UniProtKB-KW"/>
</dbReference>
<dbReference type="GO" id="GO:0039694">
    <property type="term" value="P:viral RNA genome replication"/>
    <property type="evidence" value="ECO:0007669"/>
    <property type="project" value="InterPro"/>
</dbReference>
<dbReference type="EMBL" id="BK065096">
    <property type="protein sequence ID" value="DBA54765.1"/>
    <property type="molecule type" value="Genomic_RNA"/>
</dbReference>
<dbReference type="InterPro" id="IPR000605">
    <property type="entry name" value="Helicase_SF3_ssDNA/RNA_vir"/>
</dbReference>
<keyword evidence="10" id="KW-0378">Hydrolase</keyword>
<evidence type="ECO:0000256" key="15">
    <source>
        <dbReference type="ARBA" id="ARBA00023184"/>
    </source>
</evidence>
<dbReference type="Pfam" id="PF00680">
    <property type="entry name" value="RdRP_1"/>
    <property type="match status" value="1"/>
</dbReference>
<evidence type="ECO:0000256" key="7">
    <source>
        <dbReference type="ARBA" id="ARBA00022692"/>
    </source>
</evidence>
<keyword evidence="17" id="KW-0472">Membrane</keyword>
<dbReference type="GO" id="GO:0006508">
    <property type="term" value="P:proteolysis"/>
    <property type="evidence" value="ECO:0007669"/>
    <property type="project" value="UniProtKB-KW"/>
</dbReference>
<keyword evidence="9" id="KW-0547">Nucleotide-binding</keyword>
<dbReference type="Gene3D" id="3.30.70.270">
    <property type="match status" value="1"/>
</dbReference>
<dbReference type="InterPro" id="IPR043128">
    <property type="entry name" value="Rev_trsase/Diguanyl_cyclase"/>
</dbReference>
<keyword evidence="8" id="KW-0548">Nucleotidyltransferase</keyword>
<reference evidence="21" key="2">
    <citation type="journal article" date="2024" name="Arch. Virol.">
        <title>Probing of plant transcriptomes reveals the hidden genetic diversity of the family Secoviridae.</title>
        <authorList>
            <person name="Sidharthan V.K."/>
            <person name="Reddy V."/>
            <person name="Kiran G."/>
            <person name="Rajeswari V."/>
            <person name="Baranwal V.K."/>
            <person name="Kumar M.K."/>
            <person name="Kumar K.S."/>
        </authorList>
    </citation>
    <scope>NUCLEOTIDE SEQUENCE</scope>
    <source>
        <strain evidence="21">Logan</strain>
    </source>
</reference>
<dbReference type="InterPro" id="IPR043502">
    <property type="entry name" value="DNA/RNA_pol_sf"/>
</dbReference>
<dbReference type="GO" id="GO:0044167">
    <property type="term" value="C:host cell endoplasmic reticulum membrane"/>
    <property type="evidence" value="ECO:0007669"/>
    <property type="project" value="UniProtKB-SubCell"/>
</dbReference>
<dbReference type="SUPFAM" id="SSF56672">
    <property type="entry name" value="DNA/RNA polymerases"/>
    <property type="match status" value="1"/>
</dbReference>
<evidence type="ECO:0000256" key="1">
    <source>
        <dbReference type="ARBA" id="ARBA00004149"/>
    </source>
</evidence>